<dbReference type="GO" id="GO:0008564">
    <property type="term" value="F:protein-exporting ATPase activity"/>
    <property type="evidence" value="ECO:0007669"/>
    <property type="project" value="UniProtKB-EC"/>
</dbReference>
<dbReference type="GO" id="GO:0016887">
    <property type="term" value="F:ATP hydrolysis activity"/>
    <property type="evidence" value="ECO:0007669"/>
    <property type="project" value="InterPro"/>
</dbReference>
<comment type="catalytic activity">
    <reaction evidence="8">
        <text>ATP + H2O + cellular proteinSide 1 = ADP + phosphate + cellular proteinSide 2.</text>
        <dbReference type="EC" id="7.4.2.8"/>
    </reaction>
</comment>
<evidence type="ECO:0000256" key="8">
    <source>
        <dbReference type="ARBA" id="ARBA00034006"/>
    </source>
</evidence>
<dbReference type="InterPro" id="IPR005714">
    <property type="entry name" value="ATPase_T3SS_FliI/YscN"/>
</dbReference>
<accession>A0A1U9JSU6</accession>
<dbReference type="PANTHER" id="PTHR15184:SF9">
    <property type="entry name" value="SPI-1 TYPE 3 SECRETION SYSTEM ATPASE"/>
    <property type="match status" value="1"/>
</dbReference>
<proteinExistence type="predicted"/>
<dbReference type="SUPFAM" id="SSF52540">
    <property type="entry name" value="P-loop containing nucleoside triphosphate hydrolases"/>
    <property type="match status" value="1"/>
</dbReference>
<dbReference type="GO" id="GO:0030254">
    <property type="term" value="P:protein secretion by the type III secretion system"/>
    <property type="evidence" value="ECO:0007669"/>
    <property type="project" value="InterPro"/>
</dbReference>
<dbReference type="EMBL" id="CP017315">
    <property type="protein sequence ID" value="AQS40944.1"/>
    <property type="molecule type" value="Genomic_DNA"/>
</dbReference>
<name>A0A1U9JSU6_9HYPH</name>
<reference evidence="10 11" key="1">
    <citation type="journal article" date="2010" name="Science">
        <title>Genomic comparison of the ants Camponotus floridanus and Harpegnathos saltator.</title>
        <authorList>
            <person name="Bonasio R."/>
            <person name="Zhang G."/>
            <person name="Ye C."/>
            <person name="Mutti N.S."/>
            <person name="Fang X."/>
            <person name="Qin N."/>
            <person name="Donahue G."/>
            <person name="Yang P."/>
            <person name="Li Q."/>
            <person name="Li C."/>
            <person name="Zhang P."/>
            <person name="Huang Z."/>
            <person name="Berger S.L."/>
            <person name="Reinberg D."/>
            <person name="Wang J."/>
            <person name="Liebig J."/>
        </authorList>
    </citation>
    <scope>NUCLEOTIDE SEQUENCE [LARGE SCALE GENOMIC DNA]</scope>
    <source>
        <strain evidence="10 11">Hsal</strain>
    </source>
</reference>
<reference evidence="10 11" key="2">
    <citation type="journal article" date="2016" name="Sci. Rep.">
        <title>The genome of Rhizobiales bacteria in predatory ants reveals urease gene functions but no genes for nitrogen fixation.</title>
        <authorList>
            <person name="Neuvonen M.M."/>
            <person name="Tamarit D."/>
            <person name="Naslund K."/>
            <person name="Liebig J."/>
            <person name="Feldhaar H."/>
            <person name="Moran N.A."/>
            <person name="Guy L."/>
            <person name="Andersson S.G."/>
        </authorList>
    </citation>
    <scope>NUCLEOTIDE SEQUENCE [LARGE SCALE GENOMIC DNA]</scope>
    <source>
        <strain evidence="10 11">Hsal</strain>
    </source>
</reference>
<dbReference type="GO" id="GO:0030257">
    <property type="term" value="C:type III protein secretion system complex"/>
    <property type="evidence" value="ECO:0007669"/>
    <property type="project" value="InterPro"/>
</dbReference>
<dbReference type="InterPro" id="IPR040627">
    <property type="entry name" value="T3SS_ATPase_C"/>
</dbReference>
<evidence type="ECO:0000256" key="7">
    <source>
        <dbReference type="ARBA" id="ARBA00022967"/>
    </source>
</evidence>
<evidence type="ECO:0000256" key="6">
    <source>
        <dbReference type="ARBA" id="ARBA00022927"/>
    </source>
</evidence>
<protein>
    <submittedName>
        <fullName evidence="10">Flagellum-specific ATP synthase FliI</fullName>
    </submittedName>
</protein>
<dbReference type="STRING" id="1902579.BHV28_02220"/>
<keyword evidence="6" id="KW-0653">Protein transport</keyword>
<evidence type="ECO:0000259" key="9">
    <source>
        <dbReference type="SMART" id="SM00382"/>
    </source>
</evidence>
<dbReference type="AlphaFoldDB" id="A0A1U9JSU6"/>
<evidence type="ECO:0000313" key="11">
    <source>
        <dbReference type="Proteomes" id="UP000188912"/>
    </source>
</evidence>
<evidence type="ECO:0000256" key="4">
    <source>
        <dbReference type="ARBA" id="ARBA00022741"/>
    </source>
</evidence>
<keyword evidence="7" id="KW-1278">Translocase</keyword>
<dbReference type="InterPro" id="IPR027417">
    <property type="entry name" value="P-loop_NTPase"/>
</dbReference>
<dbReference type="GO" id="GO:0005737">
    <property type="term" value="C:cytoplasm"/>
    <property type="evidence" value="ECO:0007669"/>
    <property type="project" value="UniProtKB-SubCell"/>
</dbReference>
<evidence type="ECO:0000256" key="2">
    <source>
        <dbReference type="ARBA" id="ARBA00022448"/>
    </source>
</evidence>
<dbReference type="InterPro" id="IPR003593">
    <property type="entry name" value="AAA+_ATPase"/>
</dbReference>
<keyword evidence="3" id="KW-0963">Cytoplasm</keyword>
<dbReference type="PANTHER" id="PTHR15184">
    <property type="entry name" value="ATP SYNTHASE"/>
    <property type="match status" value="1"/>
</dbReference>
<evidence type="ECO:0000256" key="5">
    <source>
        <dbReference type="ARBA" id="ARBA00022840"/>
    </source>
</evidence>
<gene>
    <name evidence="10" type="primary">fliI</name>
    <name evidence="10" type="ORF">BHV28_02220</name>
</gene>
<evidence type="ECO:0000313" key="10">
    <source>
        <dbReference type="EMBL" id="AQS40944.1"/>
    </source>
</evidence>
<keyword evidence="5" id="KW-0067">ATP-binding</keyword>
<dbReference type="Pfam" id="PF18269">
    <property type="entry name" value="T3SS_ATPase_C"/>
    <property type="match status" value="1"/>
</dbReference>
<dbReference type="GO" id="GO:0046933">
    <property type="term" value="F:proton-transporting ATP synthase activity, rotational mechanism"/>
    <property type="evidence" value="ECO:0007669"/>
    <property type="project" value="TreeGrafter"/>
</dbReference>
<evidence type="ECO:0000256" key="1">
    <source>
        <dbReference type="ARBA" id="ARBA00004496"/>
    </source>
</evidence>
<dbReference type="NCBIfam" id="TIGR01026">
    <property type="entry name" value="fliI_yscN"/>
    <property type="match status" value="1"/>
</dbReference>
<organism evidence="10 11">
    <name type="scientific">Candidatus Tokpelaia hoelldobleri</name>
    <dbReference type="NCBI Taxonomy" id="1902579"/>
    <lineage>
        <taxon>Bacteria</taxon>
        <taxon>Pseudomonadati</taxon>
        <taxon>Pseudomonadota</taxon>
        <taxon>Alphaproteobacteria</taxon>
        <taxon>Hyphomicrobiales</taxon>
        <taxon>Candidatus Tokpelaia</taxon>
    </lineage>
</organism>
<dbReference type="Proteomes" id="UP000188912">
    <property type="component" value="Chromosome"/>
</dbReference>
<dbReference type="Gene3D" id="3.40.50.12240">
    <property type="match status" value="1"/>
</dbReference>
<dbReference type="SMART" id="SM00382">
    <property type="entry name" value="AAA"/>
    <property type="match status" value="1"/>
</dbReference>
<keyword evidence="2" id="KW-0813">Transport</keyword>
<dbReference type="InterPro" id="IPR050053">
    <property type="entry name" value="ATPase_alpha/beta_chains"/>
</dbReference>
<evidence type="ECO:0000256" key="3">
    <source>
        <dbReference type="ARBA" id="ARBA00022490"/>
    </source>
</evidence>
<dbReference type="KEGG" id="thd:BHV28_02220"/>
<dbReference type="GO" id="GO:0005524">
    <property type="term" value="F:ATP binding"/>
    <property type="evidence" value="ECO:0007669"/>
    <property type="project" value="UniProtKB-KW"/>
</dbReference>
<dbReference type="PROSITE" id="PS00152">
    <property type="entry name" value="ATPASE_ALPHA_BETA"/>
    <property type="match status" value="1"/>
</dbReference>
<dbReference type="InterPro" id="IPR000194">
    <property type="entry name" value="ATPase_F1/V1/A1_a/bsu_nucl-bd"/>
</dbReference>
<comment type="subcellular location">
    <subcellularLocation>
        <location evidence="1">Cytoplasm</location>
    </subcellularLocation>
</comment>
<dbReference type="InterPro" id="IPR020003">
    <property type="entry name" value="ATPase_a/bsu_AS"/>
</dbReference>
<dbReference type="Pfam" id="PF00006">
    <property type="entry name" value="ATP-synt_ab"/>
    <property type="match status" value="1"/>
</dbReference>
<keyword evidence="4" id="KW-0547">Nucleotide-binding</keyword>
<feature type="domain" description="AAA+ ATPase" evidence="9">
    <location>
        <begin position="168"/>
        <end position="351"/>
    </location>
</feature>
<sequence length="455" mass="48144">MDSVRSSLPLERLAAFARQHQGRACALVAEGGVICDISRNAFAARGLAQSVSLGDIVTVDCGADSVRGEVIQISEEQVRIKPFDETVKPVLGASVFAHGAFAVRPDRSWRGRVVNALGEAIDEEGALVEGVRPMAIEAVALPALQRGRVGTPLRTGVKVLDIFTPLCFGQRIGVFAGSGVGKSTLLAMMTQADHFDTVVLALTGERGREVRDMLEDTLAGKRGKVVAVVATGDESPMMRRMAPATATTIAEYFAGLGDNVLLMVDSVTRYALAGREVGIAAGEPPVSRGFPPGVFSQLARLLERAGPGREGRGSITGVYAVLIDGDDHNDPVADAIRGILDGHIVLDRAIVAQGRFPAVDILASISRLAAHCWTAEQRQLVKSLREMVARYEETRDLRAMGAYKAGSDSVLDQAVQLVPRLYAAMAQGPDTPPVADAYAELARALRDSAGEGAKA</sequence>
<keyword evidence="11" id="KW-1185">Reference proteome</keyword>